<dbReference type="InterPro" id="IPR051694">
    <property type="entry name" value="Immunoregulatory_rcpt-like"/>
</dbReference>
<sequence>MTTTRLNELNNGIYTSWLPFTTPGASVPAVACSSAMYIVPGSDSIVAFDPWQMKNIPFASQCLPAEVLSVWGQAATGSTRTSLGPFHCPSLFTTATASSLNAISTSIVCCPSDYGFTKSGANEQCISTLKSGSIVPKSIELAANGDWKSWIDATVTSVPTTILAANVNGYVFAASTSSASSSSSKSSFTTSTSSAPASSTKIYSAKKKLKKKKASLGSGGIAGIVIAVVAIAAFIALFMILSRRKKKQAKTEEEVVHEKDAGDVERPKELATPESELPGDLPAPILGGRGNENLAHELDGGHVPPVVRSGA</sequence>
<evidence type="ECO:0000313" key="7">
    <source>
        <dbReference type="EMBL" id="KAL2059791.1"/>
    </source>
</evidence>
<evidence type="ECO:0000256" key="5">
    <source>
        <dbReference type="SAM" id="MobiDB-lite"/>
    </source>
</evidence>
<keyword evidence="4 6" id="KW-0472">Membrane</keyword>
<feature type="transmembrane region" description="Helical" evidence="6">
    <location>
        <begin position="216"/>
        <end position="241"/>
    </location>
</feature>
<evidence type="ECO:0000256" key="2">
    <source>
        <dbReference type="ARBA" id="ARBA00022692"/>
    </source>
</evidence>
<dbReference type="PANTHER" id="PTHR15549:SF26">
    <property type="entry name" value="AXIAL BUDDING PATTERN PROTEIN 2-RELATED"/>
    <property type="match status" value="1"/>
</dbReference>
<evidence type="ECO:0000313" key="8">
    <source>
        <dbReference type="Proteomes" id="UP001595075"/>
    </source>
</evidence>
<keyword evidence="2 6" id="KW-0812">Transmembrane</keyword>
<comment type="caution">
    <text evidence="7">The sequence shown here is derived from an EMBL/GenBank/DDBJ whole genome shotgun (WGS) entry which is preliminary data.</text>
</comment>
<dbReference type="Proteomes" id="UP001595075">
    <property type="component" value="Unassembled WGS sequence"/>
</dbReference>
<evidence type="ECO:0000256" key="1">
    <source>
        <dbReference type="ARBA" id="ARBA00004167"/>
    </source>
</evidence>
<dbReference type="PANTHER" id="PTHR15549">
    <property type="entry name" value="PAIRED IMMUNOGLOBULIN-LIKE TYPE 2 RECEPTOR"/>
    <property type="match status" value="1"/>
</dbReference>
<evidence type="ECO:0000256" key="3">
    <source>
        <dbReference type="ARBA" id="ARBA00022989"/>
    </source>
</evidence>
<organism evidence="7 8">
    <name type="scientific">Oculimacula yallundae</name>
    <dbReference type="NCBI Taxonomy" id="86028"/>
    <lineage>
        <taxon>Eukaryota</taxon>
        <taxon>Fungi</taxon>
        <taxon>Dikarya</taxon>
        <taxon>Ascomycota</taxon>
        <taxon>Pezizomycotina</taxon>
        <taxon>Leotiomycetes</taxon>
        <taxon>Helotiales</taxon>
        <taxon>Ploettnerulaceae</taxon>
        <taxon>Oculimacula</taxon>
    </lineage>
</organism>
<comment type="subcellular location">
    <subcellularLocation>
        <location evidence="1">Membrane</location>
        <topology evidence="1">Single-pass membrane protein</topology>
    </subcellularLocation>
</comment>
<keyword evidence="8" id="KW-1185">Reference proteome</keyword>
<evidence type="ECO:0000256" key="6">
    <source>
        <dbReference type="SAM" id="Phobius"/>
    </source>
</evidence>
<name>A0ABR4BRP4_9HELO</name>
<evidence type="ECO:0000256" key="4">
    <source>
        <dbReference type="ARBA" id="ARBA00023136"/>
    </source>
</evidence>
<dbReference type="EMBL" id="JAZHXI010000026">
    <property type="protein sequence ID" value="KAL2059791.1"/>
    <property type="molecule type" value="Genomic_DNA"/>
</dbReference>
<protein>
    <submittedName>
        <fullName evidence="7">Uncharacterized protein</fullName>
    </submittedName>
</protein>
<feature type="region of interest" description="Disordered" evidence="5">
    <location>
        <begin position="249"/>
        <end position="311"/>
    </location>
</feature>
<gene>
    <name evidence="7" type="ORF">VTL71DRAFT_10175</name>
</gene>
<accession>A0ABR4BRP4</accession>
<keyword evidence="3 6" id="KW-1133">Transmembrane helix</keyword>
<reference evidence="7 8" key="1">
    <citation type="journal article" date="2024" name="Commun. Biol.">
        <title>Comparative genomic analysis of thermophilic fungi reveals convergent evolutionary adaptations and gene losses.</title>
        <authorList>
            <person name="Steindorff A.S."/>
            <person name="Aguilar-Pontes M.V."/>
            <person name="Robinson A.J."/>
            <person name="Andreopoulos B."/>
            <person name="LaButti K."/>
            <person name="Kuo A."/>
            <person name="Mondo S."/>
            <person name="Riley R."/>
            <person name="Otillar R."/>
            <person name="Haridas S."/>
            <person name="Lipzen A."/>
            <person name="Grimwood J."/>
            <person name="Schmutz J."/>
            <person name="Clum A."/>
            <person name="Reid I.D."/>
            <person name="Moisan M.C."/>
            <person name="Butler G."/>
            <person name="Nguyen T.T.M."/>
            <person name="Dewar K."/>
            <person name="Conant G."/>
            <person name="Drula E."/>
            <person name="Henrissat B."/>
            <person name="Hansel C."/>
            <person name="Singer S."/>
            <person name="Hutchinson M.I."/>
            <person name="de Vries R.P."/>
            <person name="Natvig D.O."/>
            <person name="Powell A.J."/>
            <person name="Tsang A."/>
            <person name="Grigoriev I.V."/>
        </authorList>
    </citation>
    <scope>NUCLEOTIDE SEQUENCE [LARGE SCALE GENOMIC DNA]</scope>
    <source>
        <strain evidence="7 8">CBS 494.80</strain>
    </source>
</reference>
<feature type="region of interest" description="Disordered" evidence="5">
    <location>
        <begin position="177"/>
        <end position="196"/>
    </location>
</feature>
<feature type="compositionally biased region" description="Basic and acidic residues" evidence="5">
    <location>
        <begin position="249"/>
        <end position="271"/>
    </location>
</feature>
<proteinExistence type="predicted"/>